<feature type="region of interest" description="Disordered" evidence="1">
    <location>
        <begin position="12"/>
        <end position="47"/>
    </location>
</feature>
<proteinExistence type="predicted"/>
<dbReference type="PANTHER" id="PTHR45125:SF40">
    <property type="entry name" value="OS06G0117800 PROTEIN"/>
    <property type="match status" value="1"/>
</dbReference>
<dbReference type="OrthoDB" id="2507178at2759"/>
<evidence type="ECO:0000256" key="1">
    <source>
        <dbReference type="SAM" id="MobiDB-lite"/>
    </source>
</evidence>
<name>A0A484NAK5_9ASTE</name>
<dbReference type="PANTHER" id="PTHR45125">
    <property type="entry name" value="F21J9.4-RELATED"/>
    <property type="match status" value="1"/>
</dbReference>
<feature type="compositionally biased region" description="Basic and acidic residues" evidence="1">
    <location>
        <begin position="219"/>
        <end position="231"/>
    </location>
</feature>
<feature type="compositionally biased region" description="Polar residues" evidence="1">
    <location>
        <begin position="13"/>
        <end position="34"/>
    </location>
</feature>
<feature type="region of interest" description="Disordered" evidence="1">
    <location>
        <begin position="178"/>
        <end position="236"/>
    </location>
</feature>
<dbReference type="InterPro" id="IPR029466">
    <property type="entry name" value="NAM-associated_C"/>
</dbReference>
<evidence type="ECO:0000313" key="3">
    <source>
        <dbReference type="EMBL" id="VFQ97607.1"/>
    </source>
</evidence>
<organism evidence="3 4">
    <name type="scientific">Cuscuta campestris</name>
    <dbReference type="NCBI Taxonomy" id="132261"/>
    <lineage>
        <taxon>Eukaryota</taxon>
        <taxon>Viridiplantae</taxon>
        <taxon>Streptophyta</taxon>
        <taxon>Embryophyta</taxon>
        <taxon>Tracheophyta</taxon>
        <taxon>Spermatophyta</taxon>
        <taxon>Magnoliopsida</taxon>
        <taxon>eudicotyledons</taxon>
        <taxon>Gunneridae</taxon>
        <taxon>Pentapetalae</taxon>
        <taxon>asterids</taxon>
        <taxon>lamiids</taxon>
        <taxon>Solanales</taxon>
        <taxon>Convolvulaceae</taxon>
        <taxon>Cuscuteae</taxon>
        <taxon>Cuscuta</taxon>
        <taxon>Cuscuta subgen. Grammica</taxon>
        <taxon>Cuscuta sect. Cleistogrammica</taxon>
    </lineage>
</organism>
<protein>
    <recommendedName>
        <fullName evidence="2">No apical meristem-associated C-terminal domain-containing protein</fullName>
    </recommendedName>
</protein>
<feature type="compositionally biased region" description="Polar residues" evidence="1">
    <location>
        <begin position="180"/>
        <end position="198"/>
    </location>
</feature>
<keyword evidence="4" id="KW-1185">Reference proteome</keyword>
<dbReference type="AlphaFoldDB" id="A0A484NAK5"/>
<evidence type="ECO:0000259" key="2">
    <source>
        <dbReference type="Pfam" id="PF14303"/>
    </source>
</evidence>
<gene>
    <name evidence="3" type="ORF">CCAM_LOCUS39383</name>
</gene>
<reference evidence="3 4" key="1">
    <citation type="submission" date="2018-04" db="EMBL/GenBank/DDBJ databases">
        <authorList>
            <person name="Vogel A."/>
        </authorList>
    </citation>
    <scope>NUCLEOTIDE SEQUENCE [LARGE SCALE GENOMIC DNA]</scope>
</reference>
<evidence type="ECO:0000313" key="4">
    <source>
        <dbReference type="Proteomes" id="UP000595140"/>
    </source>
</evidence>
<dbReference type="Proteomes" id="UP000595140">
    <property type="component" value="Unassembled WGS sequence"/>
</dbReference>
<feature type="domain" description="No apical meristem-associated C-terminal" evidence="2">
    <location>
        <begin position="148"/>
        <end position="304"/>
    </location>
</feature>
<dbReference type="EMBL" id="OOIL02006555">
    <property type="protein sequence ID" value="VFQ97607.1"/>
    <property type="molecule type" value="Genomic_DNA"/>
</dbReference>
<dbReference type="Pfam" id="PF14303">
    <property type="entry name" value="NAM-associated"/>
    <property type="match status" value="1"/>
</dbReference>
<accession>A0A484NAK5</accession>
<sequence length="309" mass="35282">MLTSCDELEEGLDTQTPLQSQSGDHTVSGSQSANVKEYATPKRGRQQGFTKEEDLLIISGYLNTSFDPVVGNGQKQDALWKRIHDYFVANGKYARSQVSISCRWNVINKDVQKFVGCYAQVQQQEESGLSEEDRVLKAEALFKASTGKTFHLFHCWNVLKNELRWSATGSFDRSNKASKKFQSVSPHSANSSPTTPDSVNLGEDNNDTSFFERPMGRKLAKETPKRNKEHTSTTTSAATILQSWKEEYTKNERAKQERIEKKLRYQEEYIALEKKKLDYEIMSKDTTGMDETRAAYFKKLQQDILNEQK</sequence>